<dbReference type="GO" id="GO:0003824">
    <property type="term" value="F:catalytic activity"/>
    <property type="evidence" value="ECO:0007669"/>
    <property type="project" value="InterPro"/>
</dbReference>
<dbReference type="Pfam" id="PF03372">
    <property type="entry name" value="Exo_endo_phos"/>
    <property type="match status" value="1"/>
</dbReference>
<comment type="caution">
    <text evidence="3">The sequence shown here is derived from an EMBL/GenBank/DDBJ whole genome shotgun (WGS) entry which is preliminary data.</text>
</comment>
<protein>
    <recommendedName>
        <fullName evidence="2">Endonuclease/exonuclease/phosphatase domain-containing protein</fullName>
    </recommendedName>
</protein>
<feature type="non-terminal residue" evidence="3">
    <location>
        <position position="239"/>
    </location>
</feature>
<proteinExistence type="predicted"/>
<feature type="coiled-coil region" evidence="1">
    <location>
        <begin position="30"/>
        <end position="57"/>
    </location>
</feature>
<dbReference type="InterPro" id="IPR036691">
    <property type="entry name" value="Endo/exonu/phosph_ase_sf"/>
</dbReference>
<dbReference type="SUPFAM" id="SSF56219">
    <property type="entry name" value="DNase I-like"/>
    <property type="match status" value="1"/>
</dbReference>
<organism evidence="3 4">
    <name type="scientific">Nephila pilipes</name>
    <name type="common">Giant wood spider</name>
    <name type="synonym">Nephila maculata</name>
    <dbReference type="NCBI Taxonomy" id="299642"/>
    <lineage>
        <taxon>Eukaryota</taxon>
        <taxon>Metazoa</taxon>
        <taxon>Ecdysozoa</taxon>
        <taxon>Arthropoda</taxon>
        <taxon>Chelicerata</taxon>
        <taxon>Arachnida</taxon>
        <taxon>Araneae</taxon>
        <taxon>Araneomorphae</taxon>
        <taxon>Entelegynae</taxon>
        <taxon>Araneoidea</taxon>
        <taxon>Nephilidae</taxon>
        <taxon>Nephila</taxon>
    </lineage>
</organism>
<dbReference type="Proteomes" id="UP000887013">
    <property type="component" value="Unassembled WGS sequence"/>
</dbReference>
<dbReference type="AlphaFoldDB" id="A0A8X6QCT9"/>
<name>A0A8X6QCT9_NEPPI</name>
<evidence type="ECO:0000256" key="1">
    <source>
        <dbReference type="SAM" id="Coils"/>
    </source>
</evidence>
<dbReference type="Gene3D" id="3.60.10.10">
    <property type="entry name" value="Endonuclease/exonuclease/phosphatase"/>
    <property type="match status" value="1"/>
</dbReference>
<sequence>ICRNDHSTNYIGCLKYPLNKPPATPKLNLFEERKRKIAALKQKRQQEIQELQLQQNDFPPLPAQASHTCSLSSAPASSSTYLPSPPKENISSIADTLDNLKNPQVIEVFQLIGQHCIARRQQRLFTKAVRGTTNANRLPPHISELQQFIIDNNPDIVALQETFLQSADFLSISNYKVHRTDQLTHRGGDTALLIKKLIEHHWLNFLTAALETTTINIETEVGPLINTCSANTPSPFSKT</sequence>
<gene>
    <name evidence="3" type="ORF">NPIL_278781</name>
</gene>
<dbReference type="EMBL" id="BMAW01126785">
    <property type="protein sequence ID" value="GFU18281.1"/>
    <property type="molecule type" value="Genomic_DNA"/>
</dbReference>
<evidence type="ECO:0000313" key="4">
    <source>
        <dbReference type="Proteomes" id="UP000887013"/>
    </source>
</evidence>
<feature type="domain" description="Endonuclease/exonuclease/phosphatase" evidence="2">
    <location>
        <begin position="133"/>
        <end position="201"/>
    </location>
</feature>
<accession>A0A8X6QCT9</accession>
<keyword evidence="1" id="KW-0175">Coiled coil</keyword>
<evidence type="ECO:0000313" key="3">
    <source>
        <dbReference type="EMBL" id="GFU18281.1"/>
    </source>
</evidence>
<reference evidence="3" key="1">
    <citation type="submission" date="2020-08" db="EMBL/GenBank/DDBJ databases">
        <title>Multicomponent nature underlies the extraordinary mechanical properties of spider dragline silk.</title>
        <authorList>
            <person name="Kono N."/>
            <person name="Nakamura H."/>
            <person name="Mori M."/>
            <person name="Yoshida Y."/>
            <person name="Ohtoshi R."/>
            <person name="Malay A.D."/>
            <person name="Moran D.A.P."/>
            <person name="Tomita M."/>
            <person name="Numata K."/>
            <person name="Arakawa K."/>
        </authorList>
    </citation>
    <scope>NUCLEOTIDE SEQUENCE</scope>
</reference>
<dbReference type="OrthoDB" id="10065625at2759"/>
<evidence type="ECO:0000259" key="2">
    <source>
        <dbReference type="Pfam" id="PF03372"/>
    </source>
</evidence>
<dbReference type="InterPro" id="IPR005135">
    <property type="entry name" value="Endo/exonuclease/phosphatase"/>
</dbReference>
<keyword evidence="4" id="KW-1185">Reference proteome</keyword>